<keyword evidence="6" id="KW-1185">Reference proteome</keyword>
<dbReference type="InterPro" id="IPR001623">
    <property type="entry name" value="DnaJ_domain"/>
</dbReference>
<organism evidence="5 6">
    <name type="scientific">Coccomyxa viridis</name>
    <dbReference type="NCBI Taxonomy" id="1274662"/>
    <lineage>
        <taxon>Eukaryota</taxon>
        <taxon>Viridiplantae</taxon>
        <taxon>Chlorophyta</taxon>
        <taxon>core chlorophytes</taxon>
        <taxon>Trebouxiophyceae</taxon>
        <taxon>Trebouxiophyceae incertae sedis</taxon>
        <taxon>Coccomyxaceae</taxon>
        <taxon>Coccomyxa</taxon>
    </lineage>
</organism>
<feature type="region of interest" description="Disordered" evidence="2">
    <location>
        <begin position="75"/>
        <end position="170"/>
    </location>
</feature>
<evidence type="ECO:0000313" key="5">
    <source>
        <dbReference type="EMBL" id="CAK0782782.1"/>
    </source>
</evidence>
<dbReference type="GO" id="GO:0003723">
    <property type="term" value="F:RNA binding"/>
    <property type="evidence" value="ECO:0007669"/>
    <property type="project" value="UniProtKB-UniRule"/>
</dbReference>
<dbReference type="Pfam" id="PF00226">
    <property type="entry name" value="DnaJ"/>
    <property type="match status" value="1"/>
</dbReference>
<dbReference type="Gene3D" id="3.30.70.330">
    <property type="match status" value="1"/>
</dbReference>
<dbReference type="SUPFAM" id="SSF54928">
    <property type="entry name" value="RNA-binding domain, RBD"/>
    <property type="match status" value="1"/>
</dbReference>
<dbReference type="InterPro" id="IPR035979">
    <property type="entry name" value="RBD_domain_sf"/>
</dbReference>
<dbReference type="SUPFAM" id="SSF46565">
    <property type="entry name" value="Chaperone J-domain"/>
    <property type="match status" value="1"/>
</dbReference>
<dbReference type="Gene3D" id="1.10.287.110">
    <property type="entry name" value="DnaJ domain"/>
    <property type="match status" value="1"/>
</dbReference>
<dbReference type="InterPro" id="IPR036869">
    <property type="entry name" value="J_dom_sf"/>
</dbReference>
<dbReference type="InterPro" id="IPR000504">
    <property type="entry name" value="RRM_dom"/>
</dbReference>
<dbReference type="PANTHER" id="PTHR45098:SF1">
    <property type="entry name" value="DNAJ DOMAIN CONTAINING PROTEIN, EXPRESSED"/>
    <property type="match status" value="1"/>
</dbReference>
<evidence type="ECO:0000256" key="1">
    <source>
        <dbReference type="PROSITE-ProRule" id="PRU00176"/>
    </source>
</evidence>
<gene>
    <name evidence="5" type="ORF">CVIRNUC_005977</name>
</gene>
<evidence type="ECO:0000259" key="3">
    <source>
        <dbReference type="PROSITE" id="PS50076"/>
    </source>
</evidence>
<dbReference type="PROSITE" id="PS50076">
    <property type="entry name" value="DNAJ_2"/>
    <property type="match status" value="1"/>
</dbReference>
<feature type="compositionally biased region" description="Basic and acidic residues" evidence="2">
    <location>
        <begin position="81"/>
        <end position="142"/>
    </location>
</feature>
<feature type="domain" description="J" evidence="3">
    <location>
        <begin position="9"/>
        <end position="76"/>
    </location>
</feature>
<dbReference type="SMART" id="SM00271">
    <property type="entry name" value="DnaJ"/>
    <property type="match status" value="1"/>
</dbReference>
<keyword evidence="1" id="KW-0694">RNA-binding</keyword>
<comment type="caution">
    <text evidence="5">The sequence shown here is derived from an EMBL/GenBank/DDBJ whole genome shotgun (WGS) entry which is preliminary data.</text>
</comment>
<dbReference type="Proteomes" id="UP001314263">
    <property type="component" value="Unassembled WGS sequence"/>
</dbReference>
<dbReference type="PROSITE" id="PS50102">
    <property type="entry name" value="RRM"/>
    <property type="match status" value="1"/>
</dbReference>
<protein>
    <submittedName>
        <fullName evidence="5">Uncharacterized protein</fullName>
    </submittedName>
</protein>
<feature type="compositionally biased region" description="Low complexity" evidence="2">
    <location>
        <begin position="143"/>
        <end position="161"/>
    </location>
</feature>
<proteinExistence type="predicted"/>
<dbReference type="AlphaFoldDB" id="A0AAV1I7S6"/>
<dbReference type="Pfam" id="PF00076">
    <property type="entry name" value="RRM_1"/>
    <property type="match status" value="1"/>
</dbReference>
<name>A0AAV1I7S6_9CHLO</name>
<feature type="compositionally biased region" description="Low complexity" evidence="2">
    <location>
        <begin position="306"/>
        <end position="325"/>
    </location>
</feature>
<dbReference type="PRINTS" id="PR00625">
    <property type="entry name" value="JDOMAIN"/>
</dbReference>
<accession>A0AAV1I7S6</accession>
<dbReference type="EMBL" id="CAUYUE010000007">
    <property type="protein sequence ID" value="CAK0782782.1"/>
    <property type="molecule type" value="Genomic_DNA"/>
</dbReference>
<sequence length="393" mass="42165">MDDWNEKEDPYKILGLDQDSEVTEADIKKAYRKLALTKHPDKQRDNPNAAAEFNAIQRAYEKVLDPGFRDAWNQLAKAKQARKERQAGDSAKRRKMTEDLERRERAGAAERTEEQAARSRLKAELERLKRQHAEREAQRQAERVAAGAAASFSAPAAAPSPAQGPPQMTEELRRTLKVTWDARQKDYTAPELERIFGAHGLVQDVVIRQTGRKKGKGSAFVEMSTLEAAATAAQAQNGSPDAPLLVVPFNKVATVEEGAAHRAVPSGNSAAAAPGLRAMPLSCAPGGPGQQLFPVGRRPAGQANQGASAFPSFASSAGNASAHPASGGGASNGRPPSFGSFKASSFPATGAPLFGGASRDFESMTLEKMRQKAERDRLIAEEKAKDEAEAKTS</sequence>
<evidence type="ECO:0000313" key="6">
    <source>
        <dbReference type="Proteomes" id="UP001314263"/>
    </source>
</evidence>
<reference evidence="5 6" key="1">
    <citation type="submission" date="2023-10" db="EMBL/GenBank/DDBJ databases">
        <authorList>
            <person name="Maclean D."/>
            <person name="Macfadyen A."/>
        </authorList>
    </citation>
    <scope>NUCLEOTIDE SEQUENCE [LARGE SCALE GENOMIC DNA]</scope>
</reference>
<dbReference type="PANTHER" id="PTHR45098">
    <property type="entry name" value="DNAJ DOMAIN CONTAINING PROTEIN, EXPRESSED"/>
    <property type="match status" value="1"/>
</dbReference>
<feature type="region of interest" description="Disordered" evidence="2">
    <location>
        <begin position="365"/>
        <end position="393"/>
    </location>
</feature>
<feature type="region of interest" description="Disordered" evidence="2">
    <location>
        <begin position="287"/>
        <end position="345"/>
    </location>
</feature>
<dbReference type="CDD" id="cd06257">
    <property type="entry name" value="DnaJ"/>
    <property type="match status" value="1"/>
</dbReference>
<evidence type="ECO:0000259" key="4">
    <source>
        <dbReference type="PROSITE" id="PS50102"/>
    </source>
</evidence>
<feature type="domain" description="RRM" evidence="4">
    <location>
        <begin position="174"/>
        <end position="252"/>
    </location>
</feature>
<evidence type="ECO:0000256" key="2">
    <source>
        <dbReference type="SAM" id="MobiDB-lite"/>
    </source>
</evidence>
<dbReference type="InterPro" id="IPR012677">
    <property type="entry name" value="Nucleotide-bd_a/b_plait_sf"/>
</dbReference>